<evidence type="ECO:0000256" key="7">
    <source>
        <dbReference type="ARBA" id="ARBA00022892"/>
    </source>
</evidence>
<comment type="subcellular location">
    <subcellularLocation>
        <location evidence="1">Endoplasmic reticulum membrane</location>
        <topology evidence="1">Single-pass type II membrane protein</topology>
    </subcellularLocation>
</comment>
<evidence type="ECO:0000313" key="15">
    <source>
        <dbReference type="Proteomes" id="UP000246740"/>
    </source>
</evidence>
<dbReference type="GO" id="GO:0005085">
    <property type="term" value="F:guanyl-nucleotide exchange factor activity"/>
    <property type="evidence" value="ECO:0007669"/>
    <property type="project" value="InterPro"/>
</dbReference>
<proteinExistence type="predicted"/>
<dbReference type="PROSITE" id="PS50082">
    <property type="entry name" value="WD_REPEATS_2"/>
    <property type="match status" value="1"/>
</dbReference>
<evidence type="ECO:0000256" key="11">
    <source>
        <dbReference type="PROSITE-ProRule" id="PRU00221"/>
    </source>
</evidence>
<evidence type="ECO:0000256" key="12">
    <source>
        <dbReference type="SAM" id="MobiDB-lite"/>
    </source>
</evidence>
<gene>
    <name evidence="14" type="ORF">BCV70DRAFT_30808</name>
</gene>
<reference evidence="14 15" key="1">
    <citation type="journal article" date="2018" name="Mol. Biol. Evol.">
        <title>Broad Genomic Sampling Reveals a Smut Pathogenic Ancestry of the Fungal Clade Ustilaginomycotina.</title>
        <authorList>
            <person name="Kijpornyongpan T."/>
            <person name="Mondo S.J."/>
            <person name="Barry K."/>
            <person name="Sandor L."/>
            <person name="Lee J."/>
            <person name="Lipzen A."/>
            <person name="Pangilinan J."/>
            <person name="LaButti K."/>
            <person name="Hainaut M."/>
            <person name="Henrissat B."/>
            <person name="Grigoriev I.V."/>
            <person name="Spatafora J.W."/>
            <person name="Aime M.C."/>
        </authorList>
    </citation>
    <scope>NUCLEOTIDE SEQUENCE [LARGE SCALE GENOMIC DNA]</scope>
    <source>
        <strain evidence="14 15">MCA 3645</strain>
    </source>
</reference>
<dbReference type="GO" id="GO:0015031">
    <property type="term" value="P:protein transport"/>
    <property type="evidence" value="ECO:0007669"/>
    <property type="project" value="UniProtKB-KW"/>
</dbReference>
<feature type="transmembrane region" description="Helical" evidence="13">
    <location>
        <begin position="457"/>
        <end position="476"/>
    </location>
</feature>
<dbReference type="AlphaFoldDB" id="A0A317XKS5"/>
<feature type="region of interest" description="Disordered" evidence="12">
    <location>
        <begin position="115"/>
        <end position="139"/>
    </location>
</feature>
<dbReference type="InterPro" id="IPR001680">
    <property type="entry name" value="WD40_rpt"/>
</dbReference>
<dbReference type="PANTHER" id="PTHR23284">
    <property type="entry name" value="PROLACTIN REGULATORY ELEMENT BINDING PROTEIN"/>
    <property type="match status" value="1"/>
</dbReference>
<keyword evidence="7" id="KW-0931">ER-Golgi transport</keyword>
<dbReference type="SMART" id="SM00320">
    <property type="entry name" value="WD40"/>
    <property type="match status" value="4"/>
</dbReference>
<dbReference type="EMBL" id="KZ819197">
    <property type="protein sequence ID" value="PWY98916.1"/>
    <property type="molecule type" value="Genomic_DNA"/>
</dbReference>
<evidence type="ECO:0000256" key="13">
    <source>
        <dbReference type="SAM" id="Phobius"/>
    </source>
</evidence>
<evidence type="ECO:0000256" key="9">
    <source>
        <dbReference type="ARBA" id="ARBA00022989"/>
    </source>
</evidence>
<evidence type="ECO:0000256" key="1">
    <source>
        <dbReference type="ARBA" id="ARBA00004648"/>
    </source>
</evidence>
<evidence type="ECO:0000256" key="8">
    <source>
        <dbReference type="ARBA" id="ARBA00022927"/>
    </source>
</evidence>
<evidence type="ECO:0000256" key="4">
    <source>
        <dbReference type="ARBA" id="ARBA00022692"/>
    </source>
</evidence>
<dbReference type="GO" id="GO:0003400">
    <property type="term" value="P:regulation of COPII vesicle coating"/>
    <property type="evidence" value="ECO:0007669"/>
    <property type="project" value="TreeGrafter"/>
</dbReference>
<evidence type="ECO:0000256" key="5">
    <source>
        <dbReference type="ARBA" id="ARBA00022737"/>
    </source>
</evidence>
<dbReference type="Proteomes" id="UP000246740">
    <property type="component" value="Unassembled WGS sequence"/>
</dbReference>
<dbReference type="GO" id="GO:0006888">
    <property type="term" value="P:endoplasmic reticulum to Golgi vesicle-mediated transport"/>
    <property type="evidence" value="ECO:0007669"/>
    <property type="project" value="TreeGrafter"/>
</dbReference>
<protein>
    <submittedName>
        <fullName evidence="14">WD40 repeat-like protein</fullName>
    </submittedName>
</protein>
<keyword evidence="10 13" id="KW-0472">Membrane</keyword>
<keyword evidence="5" id="KW-0677">Repeat</keyword>
<feature type="compositionally biased region" description="Basic and acidic residues" evidence="12">
    <location>
        <begin position="130"/>
        <end position="139"/>
    </location>
</feature>
<dbReference type="GO" id="GO:0005789">
    <property type="term" value="C:endoplasmic reticulum membrane"/>
    <property type="evidence" value="ECO:0007669"/>
    <property type="project" value="UniProtKB-SubCell"/>
</dbReference>
<dbReference type="InterPro" id="IPR045260">
    <property type="entry name" value="Sec12-like"/>
</dbReference>
<feature type="repeat" description="WD" evidence="11">
    <location>
        <begin position="400"/>
        <end position="441"/>
    </location>
</feature>
<dbReference type="InterPro" id="IPR011047">
    <property type="entry name" value="Quinoprotein_ADH-like_sf"/>
</dbReference>
<evidence type="ECO:0000313" key="14">
    <source>
        <dbReference type="EMBL" id="PWY98916.1"/>
    </source>
</evidence>
<name>A0A317XKS5_9BASI</name>
<evidence type="ECO:0000256" key="10">
    <source>
        <dbReference type="ARBA" id="ARBA00023136"/>
    </source>
</evidence>
<organism evidence="14 15">
    <name type="scientific">Testicularia cyperi</name>
    <dbReference type="NCBI Taxonomy" id="1882483"/>
    <lineage>
        <taxon>Eukaryota</taxon>
        <taxon>Fungi</taxon>
        <taxon>Dikarya</taxon>
        <taxon>Basidiomycota</taxon>
        <taxon>Ustilaginomycotina</taxon>
        <taxon>Ustilaginomycetes</taxon>
        <taxon>Ustilaginales</taxon>
        <taxon>Anthracoideaceae</taxon>
        <taxon>Testicularia</taxon>
    </lineage>
</organism>
<accession>A0A317XKS5</accession>
<dbReference type="OrthoDB" id="2013972at2759"/>
<keyword evidence="2" id="KW-0813">Transport</keyword>
<evidence type="ECO:0000256" key="3">
    <source>
        <dbReference type="ARBA" id="ARBA00022574"/>
    </source>
</evidence>
<keyword evidence="3 11" id="KW-0853">WD repeat</keyword>
<dbReference type="Gene3D" id="2.130.10.10">
    <property type="entry name" value="YVTN repeat-like/Quinoprotein amine dehydrogenase"/>
    <property type="match status" value="1"/>
</dbReference>
<evidence type="ECO:0000256" key="2">
    <source>
        <dbReference type="ARBA" id="ARBA00022448"/>
    </source>
</evidence>
<keyword evidence="6" id="KW-0256">Endoplasmic reticulum</keyword>
<dbReference type="Pfam" id="PF00400">
    <property type="entry name" value="WD40"/>
    <property type="match status" value="1"/>
</dbReference>
<evidence type="ECO:0000256" key="6">
    <source>
        <dbReference type="ARBA" id="ARBA00022824"/>
    </source>
</evidence>
<keyword evidence="15" id="KW-1185">Reference proteome</keyword>
<dbReference type="InParanoid" id="A0A317XKS5"/>
<keyword evidence="8" id="KW-0653">Protein transport</keyword>
<keyword evidence="4 13" id="KW-0812">Transmembrane</keyword>
<keyword evidence="9 13" id="KW-1133">Transmembrane helix</keyword>
<dbReference type="SUPFAM" id="SSF50998">
    <property type="entry name" value="Quinoprotein alcohol dehydrogenase-like"/>
    <property type="match status" value="1"/>
</dbReference>
<sequence length="483" mass="51643">MARTQHFPVQAKIPVYSVGFVNDDLLVYSGGGGAGRSGVTNAIVAARVNIPGQTIDKLDELKLSRDEDAPMTMAVNVHKSQIVCGINNPADQVKSGSNRPIRIFDYTLAESGLDEKDASEKSINGGTARPDIKGKQKAPSDQELKLQFASAAASLDIRDPEQYVKVAVFSPNARMLAVASTDGQIALHRYPSLAPVWIDDANAVDASIPADAASLAEEQGTSLSFPSQDFVKDEIYDADFSHSNTHVVFTSSSKLVVYSTSPFAPSSRDGSVVDLDDTASLPAEGYAQTIQTIKNPALGGKGPCSFRAARFGRDTSKEKLFTVVNAAPAGGKGPKAKIRKSFITAWDADSWDLIETRHVSDRPVTVFDVSPDGKLLAYGSSDLSVGILDARTLRPVLKILHAHDFPPTSLRFNPDSTLLVSASADNTLRVIPIPTKAALDSAASATGALAFISETRLGFYTTIFVSLLIAALALWFQRNYLLQ</sequence>
<dbReference type="InterPro" id="IPR015943">
    <property type="entry name" value="WD40/YVTN_repeat-like_dom_sf"/>
</dbReference>
<dbReference type="STRING" id="1882483.A0A317XKS5"/>
<dbReference type="PANTHER" id="PTHR23284:SF0">
    <property type="entry name" value="PROLACTIN REGULATORY ELEMENT-BINDING PROTEIN"/>
    <property type="match status" value="1"/>
</dbReference>
<dbReference type="FunFam" id="2.130.10.10:FF:002577">
    <property type="entry name" value="Uncharacterized protein"/>
    <property type="match status" value="1"/>
</dbReference>